<dbReference type="Pfam" id="PF01182">
    <property type="entry name" value="Glucosamine_iso"/>
    <property type="match status" value="1"/>
</dbReference>
<accession>A0A9X2X769</accession>
<comment type="function">
    <text evidence="2 7">Hydrolysis of 6-phosphogluconolactone to 6-phosphogluconate.</text>
</comment>
<sequence length="245" mass="26291">MANKVWHRFSSGPHLAEALADAVAGRLDAAIKTRGAALLAVSGGSTPPPFFRSLSRRKLDWRRVTVTLVDERFVPPSSERSNARLAARHLLQNEAARAEFVPLYHEADNVEEAAKKADRMIAALPLPLDVAVLGMGTDGHTASFFPDARGLSELLSEERRHVLPVHAPSAKEPRLTLSLPLLCGAGLIVLHIEGEEKKKAFEAAFAESAEAEAPIHTLVSRAATPVQIYWAPSAAKSDPAAPATP</sequence>
<dbReference type="EMBL" id="JAODNV010000007">
    <property type="protein sequence ID" value="MCT8989928.1"/>
    <property type="molecule type" value="Genomic_DNA"/>
</dbReference>
<evidence type="ECO:0000259" key="8">
    <source>
        <dbReference type="Pfam" id="PF01182"/>
    </source>
</evidence>
<gene>
    <name evidence="7 9" type="primary">pgl</name>
    <name evidence="9" type="ORF">NYR54_06420</name>
</gene>
<dbReference type="Proteomes" id="UP001149009">
    <property type="component" value="Unassembled WGS sequence"/>
</dbReference>
<dbReference type="EC" id="3.1.1.31" evidence="5 7"/>
<keyword evidence="10" id="KW-1185">Reference proteome</keyword>
<dbReference type="AlphaFoldDB" id="A0A9X2X769"/>
<dbReference type="Gene3D" id="3.40.50.1360">
    <property type="match status" value="1"/>
</dbReference>
<evidence type="ECO:0000256" key="7">
    <source>
        <dbReference type="RuleBase" id="RU365095"/>
    </source>
</evidence>
<proteinExistence type="inferred from homology"/>
<evidence type="ECO:0000313" key="9">
    <source>
        <dbReference type="EMBL" id="MCT8989928.1"/>
    </source>
</evidence>
<comment type="catalytic activity">
    <reaction evidence="1 7">
        <text>6-phospho-D-glucono-1,5-lactone + H2O = 6-phospho-D-gluconate + H(+)</text>
        <dbReference type="Rhea" id="RHEA:12556"/>
        <dbReference type="ChEBI" id="CHEBI:15377"/>
        <dbReference type="ChEBI" id="CHEBI:15378"/>
        <dbReference type="ChEBI" id="CHEBI:57955"/>
        <dbReference type="ChEBI" id="CHEBI:58759"/>
        <dbReference type="EC" id="3.1.1.31"/>
    </reaction>
</comment>
<feature type="domain" description="Glucosamine/galactosamine-6-phosphate isomerase" evidence="8">
    <location>
        <begin position="14"/>
        <end position="219"/>
    </location>
</feature>
<dbReference type="SUPFAM" id="SSF100950">
    <property type="entry name" value="NagB/RpiA/CoA transferase-like"/>
    <property type="match status" value="1"/>
</dbReference>
<dbReference type="GO" id="GO:0005975">
    <property type="term" value="P:carbohydrate metabolic process"/>
    <property type="evidence" value="ECO:0007669"/>
    <property type="project" value="UniProtKB-UniRule"/>
</dbReference>
<dbReference type="PANTHER" id="PTHR11054">
    <property type="entry name" value="6-PHOSPHOGLUCONOLACTONASE"/>
    <property type="match status" value="1"/>
</dbReference>
<comment type="caution">
    <text evidence="9">The sequence shown here is derived from an EMBL/GenBank/DDBJ whole genome shotgun (WGS) entry which is preliminary data.</text>
</comment>
<evidence type="ECO:0000256" key="1">
    <source>
        <dbReference type="ARBA" id="ARBA00000832"/>
    </source>
</evidence>
<evidence type="ECO:0000256" key="4">
    <source>
        <dbReference type="ARBA" id="ARBA00010662"/>
    </source>
</evidence>
<dbReference type="GO" id="GO:0017057">
    <property type="term" value="F:6-phosphogluconolactonase activity"/>
    <property type="evidence" value="ECO:0007669"/>
    <property type="project" value="UniProtKB-UniRule"/>
</dbReference>
<dbReference type="InterPro" id="IPR039104">
    <property type="entry name" value="6PGL"/>
</dbReference>
<dbReference type="NCBIfam" id="TIGR01198">
    <property type="entry name" value="pgl"/>
    <property type="match status" value="1"/>
</dbReference>
<dbReference type="GO" id="GO:0006098">
    <property type="term" value="P:pentose-phosphate shunt"/>
    <property type="evidence" value="ECO:0007669"/>
    <property type="project" value="InterPro"/>
</dbReference>
<evidence type="ECO:0000256" key="2">
    <source>
        <dbReference type="ARBA" id="ARBA00002681"/>
    </source>
</evidence>
<comment type="pathway">
    <text evidence="3 7">Carbohydrate degradation; pentose phosphate pathway; D-ribulose 5-phosphate from D-glucose 6-phosphate (oxidative stage): step 2/3.</text>
</comment>
<dbReference type="InterPro" id="IPR005900">
    <property type="entry name" value="6-phosphogluconolactonase_DevB"/>
</dbReference>
<dbReference type="CDD" id="cd01400">
    <property type="entry name" value="6PGL"/>
    <property type="match status" value="1"/>
</dbReference>
<dbReference type="RefSeq" id="WP_261514787.1">
    <property type="nucleotide sequence ID" value="NZ_JAODNV010000007.1"/>
</dbReference>
<dbReference type="PANTHER" id="PTHR11054:SF0">
    <property type="entry name" value="6-PHOSPHOGLUCONOLACTONASE"/>
    <property type="match status" value="1"/>
</dbReference>
<evidence type="ECO:0000313" key="10">
    <source>
        <dbReference type="Proteomes" id="UP001149009"/>
    </source>
</evidence>
<keyword evidence="7 9" id="KW-0378">Hydrolase</keyword>
<reference evidence="9" key="1">
    <citation type="submission" date="2022-08" db="EMBL/GenBank/DDBJ databases">
        <title>Chelativorans sichuanense sp. nov., a paraffin oil-degrading bacterium isolated from a mixture of oil-based drill cuttings and paddy soil.</title>
        <authorList>
            <person name="Yu J."/>
            <person name="Liu H."/>
            <person name="Chen Q."/>
        </authorList>
    </citation>
    <scope>NUCLEOTIDE SEQUENCE</scope>
    <source>
        <strain evidence="9">SCAU 2101</strain>
    </source>
</reference>
<name>A0A9X2X769_9HYPH</name>
<evidence type="ECO:0000256" key="6">
    <source>
        <dbReference type="ARBA" id="ARBA00020337"/>
    </source>
</evidence>
<dbReference type="InterPro" id="IPR037171">
    <property type="entry name" value="NagB/RpiA_transferase-like"/>
</dbReference>
<comment type="similarity">
    <text evidence="4 7">Belongs to the glucosamine/galactosamine-6-phosphate isomerase family. 6-phosphogluconolactonase subfamily.</text>
</comment>
<dbReference type="InterPro" id="IPR006148">
    <property type="entry name" value="Glc/Gal-6P_isomerase"/>
</dbReference>
<evidence type="ECO:0000256" key="3">
    <source>
        <dbReference type="ARBA" id="ARBA00004961"/>
    </source>
</evidence>
<organism evidence="9 10">
    <name type="scientific">Chelativorans petroleitrophicus</name>
    <dbReference type="NCBI Taxonomy" id="2975484"/>
    <lineage>
        <taxon>Bacteria</taxon>
        <taxon>Pseudomonadati</taxon>
        <taxon>Pseudomonadota</taxon>
        <taxon>Alphaproteobacteria</taxon>
        <taxon>Hyphomicrobiales</taxon>
        <taxon>Phyllobacteriaceae</taxon>
        <taxon>Chelativorans</taxon>
    </lineage>
</organism>
<protein>
    <recommendedName>
        <fullName evidence="6 7">6-phosphogluconolactonase</fullName>
        <shortName evidence="7">6PGL</shortName>
        <ecNumber evidence="5 7">3.1.1.31</ecNumber>
    </recommendedName>
</protein>
<evidence type="ECO:0000256" key="5">
    <source>
        <dbReference type="ARBA" id="ARBA00013198"/>
    </source>
</evidence>